<dbReference type="EMBL" id="QKVO01000025">
    <property type="protein sequence ID" value="RAO94772.1"/>
    <property type="molecule type" value="Genomic_DNA"/>
</dbReference>
<comment type="caution">
    <text evidence="1">The sequence shown here is derived from an EMBL/GenBank/DDBJ whole genome shotgun (WGS) entry which is preliminary data.</text>
</comment>
<dbReference type="Proteomes" id="UP000249762">
    <property type="component" value="Unassembled WGS sequence"/>
</dbReference>
<evidence type="ECO:0000313" key="2">
    <source>
        <dbReference type="Proteomes" id="UP000249762"/>
    </source>
</evidence>
<organism evidence="1 2">
    <name type="scientific">Mycoplasma wenyonii</name>
    <dbReference type="NCBI Taxonomy" id="65123"/>
    <lineage>
        <taxon>Bacteria</taxon>
        <taxon>Bacillati</taxon>
        <taxon>Mycoplasmatota</taxon>
        <taxon>Mollicutes</taxon>
        <taxon>Mycoplasmataceae</taxon>
        <taxon>Mycoplasma</taxon>
    </lineage>
</organism>
<sequence>MFIAKFALCNNFRGYPCCCSDYTPSLLTSEEINLVKSNPFEDCYVIETKNNESQKLLVCDNPDSFIFSDKLYYLYNTSDKSIKKAASIVKKHNSDEIVVKLEQKEVADSQDATVTLQVKSADWTGFSKDINLLTKKGVGLTPRDCMLTPVINNIYSSTSLTCNTKNPWLSKPIKITSFKVVTD</sequence>
<dbReference type="OrthoDB" id="9833800at2"/>
<reference evidence="2" key="1">
    <citation type="submission" date="2018-06" db="EMBL/GenBank/DDBJ databases">
        <authorList>
            <person name="Martinez Ocampo F."/>
            <person name="Quiroz Castaneda R.E."/>
            <person name="Rojas Lopez X."/>
        </authorList>
    </citation>
    <scope>NUCLEOTIDE SEQUENCE [LARGE SCALE GENOMIC DNA]</scope>
    <source>
        <strain evidence="2">INIFAP02</strain>
    </source>
</reference>
<dbReference type="AlphaFoldDB" id="A0A328PIZ4"/>
<gene>
    <name evidence="1" type="ORF">DNK47_03230</name>
</gene>
<keyword evidence="2" id="KW-1185">Reference proteome</keyword>
<dbReference type="RefSeq" id="WP_112665909.1">
    <property type="nucleotide sequence ID" value="NZ_QKVO01000025.1"/>
</dbReference>
<evidence type="ECO:0000313" key="1">
    <source>
        <dbReference type="EMBL" id="RAO94772.1"/>
    </source>
</evidence>
<name>A0A328PIZ4_9MOLU</name>
<proteinExistence type="predicted"/>
<accession>A0A328PIZ4</accession>
<protein>
    <submittedName>
        <fullName evidence="1">Uncharacterized protein</fullName>
    </submittedName>
</protein>